<protein>
    <submittedName>
        <fullName evidence="2">41706_t:CDS:1</fullName>
    </submittedName>
</protein>
<dbReference type="InterPro" id="IPR046804">
    <property type="entry name" value="DNA-PKcs_N"/>
</dbReference>
<comment type="caution">
    <text evidence="2">The sequence shown here is derived from an EMBL/GenBank/DDBJ whole genome shotgun (WGS) entry which is preliminary data.</text>
</comment>
<feature type="domain" description="DNA-PKcs N-terminal" evidence="1">
    <location>
        <begin position="3"/>
        <end position="120"/>
    </location>
</feature>
<dbReference type="Proteomes" id="UP000789901">
    <property type="component" value="Unassembled WGS sequence"/>
</dbReference>
<evidence type="ECO:0000313" key="3">
    <source>
        <dbReference type="Proteomes" id="UP000789901"/>
    </source>
</evidence>
<sequence length="166" mass="19526">SKDQQTKDLSISVRGVGYFTAPTKKFMEEDRLQQLFQDLLKPSAWVVSSNMNFKETSLNVQQIPLFIEAYCYIGHEFDVIFDELMDVIEREVGLMLMFYPRLISELRLRSAKMLMNNYYGYAVQDKSQVEIQENVPGIINPVAEHTYQEMFNFWDHILNLGYSSKW</sequence>
<accession>A0ABN7W7J6</accession>
<proteinExistence type="predicted"/>
<keyword evidence="3" id="KW-1185">Reference proteome</keyword>
<feature type="non-terminal residue" evidence="2">
    <location>
        <position position="1"/>
    </location>
</feature>
<dbReference type="Pfam" id="PF20500">
    <property type="entry name" value="DNA-PKcs_N"/>
    <property type="match status" value="1"/>
</dbReference>
<name>A0ABN7W7J6_GIGMA</name>
<reference evidence="2 3" key="1">
    <citation type="submission" date="2021-06" db="EMBL/GenBank/DDBJ databases">
        <authorList>
            <person name="Kallberg Y."/>
            <person name="Tangrot J."/>
            <person name="Rosling A."/>
        </authorList>
    </citation>
    <scope>NUCLEOTIDE SEQUENCE [LARGE SCALE GENOMIC DNA]</scope>
    <source>
        <strain evidence="2 3">120-4 pot B 10/14</strain>
    </source>
</reference>
<dbReference type="EMBL" id="CAJVQB010034020">
    <property type="protein sequence ID" value="CAG8820581.1"/>
    <property type="molecule type" value="Genomic_DNA"/>
</dbReference>
<organism evidence="2 3">
    <name type="scientific">Gigaspora margarita</name>
    <dbReference type="NCBI Taxonomy" id="4874"/>
    <lineage>
        <taxon>Eukaryota</taxon>
        <taxon>Fungi</taxon>
        <taxon>Fungi incertae sedis</taxon>
        <taxon>Mucoromycota</taxon>
        <taxon>Glomeromycotina</taxon>
        <taxon>Glomeromycetes</taxon>
        <taxon>Diversisporales</taxon>
        <taxon>Gigasporaceae</taxon>
        <taxon>Gigaspora</taxon>
    </lineage>
</organism>
<evidence type="ECO:0000259" key="1">
    <source>
        <dbReference type="Pfam" id="PF20500"/>
    </source>
</evidence>
<gene>
    <name evidence="2" type="ORF">GMARGA_LOCUS27607</name>
</gene>
<evidence type="ECO:0000313" key="2">
    <source>
        <dbReference type="EMBL" id="CAG8820581.1"/>
    </source>
</evidence>